<dbReference type="EMBL" id="JBBHJZ010000001">
    <property type="protein sequence ID" value="MEJ5975358.1"/>
    <property type="molecule type" value="Genomic_DNA"/>
</dbReference>
<keyword evidence="7" id="KW-1185">Reference proteome</keyword>
<keyword evidence="6" id="KW-0675">Receptor</keyword>
<organism evidence="6 7">
    <name type="scientific">Novosphingobium anseongense</name>
    <dbReference type="NCBI Taxonomy" id="3133436"/>
    <lineage>
        <taxon>Bacteria</taxon>
        <taxon>Pseudomonadati</taxon>
        <taxon>Pseudomonadota</taxon>
        <taxon>Alphaproteobacteria</taxon>
        <taxon>Sphingomonadales</taxon>
        <taxon>Sphingomonadaceae</taxon>
        <taxon>Novosphingobium</taxon>
    </lineage>
</organism>
<keyword evidence="3" id="KW-0998">Cell outer membrane</keyword>
<dbReference type="Gene3D" id="2.40.170.20">
    <property type="entry name" value="TonB-dependent receptor, beta-barrel domain"/>
    <property type="match status" value="1"/>
</dbReference>
<feature type="compositionally biased region" description="Gly residues" evidence="4">
    <location>
        <begin position="640"/>
        <end position="692"/>
    </location>
</feature>
<evidence type="ECO:0000256" key="1">
    <source>
        <dbReference type="ARBA" id="ARBA00004442"/>
    </source>
</evidence>
<dbReference type="PANTHER" id="PTHR47234">
    <property type="match status" value="1"/>
</dbReference>
<keyword evidence="2" id="KW-0472">Membrane</keyword>
<evidence type="ECO:0000313" key="6">
    <source>
        <dbReference type="EMBL" id="MEJ5975358.1"/>
    </source>
</evidence>
<feature type="region of interest" description="Disordered" evidence="4">
    <location>
        <begin position="1"/>
        <end position="31"/>
    </location>
</feature>
<evidence type="ECO:0000313" key="7">
    <source>
        <dbReference type="Proteomes" id="UP001361239"/>
    </source>
</evidence>
<dbReference type="PANTHER" id="PTHR47234:SF1">
    <property type="entry name" value="TONB-DEPENDENT RECEPTOR"/>
    <property type="match status" value="1"/>
</dbReference>
<dbReference type="Gene3D" id="2.170.130.10">
    <property type="entry name" value="TonB-dependent receptor, plug domain"/>
    <property type="match status" value="1"/>
</dbReference>
<protein>
    <submittedName>
        <fullName evidence="6">TonB-dependent receptor</fullName>
    </submittedName>
</protein>
<dbReference type="InterPro" id="IPR037066">
    <property type="entry name" value="Plug_dom_sf"/>
</dbReference>
<feature type="region of interest" description="Disordered" evidence="4">
    <location>
        <begin position="624"/>
        <end position="695"/>
    </location>
</feature>
<dbReference type="Pfam" id="PF00593">
    <property type="entry name" value="TonB_dep_Rec_b-barrel"/>
    <property type="match status" value="1"/>
</dbReference>
<comment type="caution">
    <text evidence="6">The sequence shown here is derived from an EMBL/GenBank/DDBJ whole genome shotgun (WGS) entry which is preliminary data.</text>
</comment>
<gene>
    <name evidence="6" type="ORF">WG901_01825</name>
</gene>
<accession>A0ABU8RQI6</accession>
<dbReference type="InterPro" id="IPR000531">
    <property type="entry name" value="Beta-barrel_TonB"/>
</dbReference>
<evidence type="ECO:0000256" key="2">
    <source>
        <dbReference type="ARBA" id="ARBA00023136"/>
    </source>
</evidence>
<sequence>MAAPVWAQDASPVEAVPAEGSPAENGGDDVLTDSEAGEEIRAIGDEILVVATRIKGQVEAPQAPLLVLDEADISSYGAASLSELLEQLSPQTGSGRGRGSGQPVVLLNGRRISGFREIRDLPPEAIRRMEILPEEVALRYGYPANQRVVNFILKDNFASRTVAVEYEPSTHGGTADSEIEAGLVTISGQKRFHLNGRINDTTALTEAERDIVQTERNTPTVAGDPDPAAFRTLVDASHKYALNGTWSTAIGKGADAAAFTINGALTRSDSRSFNGLDTIALTGPSGTTERRSLPDPLLRKSRSTSFESGLVFNRPLGAWQFTATADGSYSDTRTTVDQPRDAVALAALVNAAAAGTLAPGGPLPTLAPGITDRARSQDYGLNSLATLSGTVFRLPAGEASLTVKAGYSYTRSDNSDTRSTADLSFDRSNASTGINLGVPLTSRRNGVLGAVGDLSLNLSAGISHLSDFGTLKDWSAGLTWAPTEKLSLQASYLVDEAAPSLNQLGNPTLISSNVVVYDFTRGETALVTVVNGGNPDLVREKQRDWKLSANWELPFLKSSNLVVEYFRNRSTDVTQDFPLLTPAIEAAFPGRVVRDAVGQLVAIDRRPVTFSEVKSSRIRWGFNVSGTIGKPQPQRRDGFMGMGGPGGPRGAGAPGGGGRPGGGMGRGPGGGGPRGMGPGGPGGPGGQPGNGQGRWNLSVFHKVELTNTVLIAPGGPVLDLLDGSALSAGGVARHGLEMEGGVFHKGVGLRLNGNWSAPVTVRSTGAPGSTDLRFGSLLKLNLRAFVNFDQQKKIVDDVPFLKGVRLSLKVDNLLDSRQRVTDQTGAVPLSYQLDYRDPKGRVVGIDFRKMF</sequence>
<evidence type="ECO:0000256" key="4">
    <source>
        <dbReference type="SAM" id="MobiDB-lite"/>
    </source>
</evidence>
<comment type="subcellular location">
    <subcellularLocation>
        <location evidence="1">Cell outer membrane</location>
    </subcellularLocation>
</comment>
<dbReference type="InterPro" id="IPR036942">
    <property type="entry name" value="Beta-barrel_TonB_sf"/>
</dbReference>
<dbReference type="RefSeq" id="WP_339585315.1">
    <property type="nucleotide sequence ID" value="NZ_JBBHJZ010000001.1"/>
</dbReference>
<reference evidence="6 7" key="1">
    <citation type="submission" date="2024-03" db="EMBL/GenBank/DDBJ databases">
        <authorList>
            <person name="Jo J.-H."/>
        </authorList>
    </citation>
    <scope>NUCLEOTIDE SEQUENCE [LARGE SCALE GENOMIC DNA]</scope>
    <source>
        <strain evidence="6 7">PS1R-30</strain>
    </source>
</reference>
<evidence type="ECO:0000259" key="5">
    <source>
        <dbReference type="Pfam" id="PF00593"/>
    </source>
</evidence>
<evidence type="ECO:0000256" key="3">
    <source>
        <dbReference type="ARBA" id="ARBA00023237"/>
    </source>
</evidence>
<proteinExistence type="predicted"/>
<feature type="domain" description="TonB-dependent receptor-like beta-barrel" evidence="5">
    <location>
        <begin position="262"/>
        <end position="581"/>
    </location>
</feature>
<dbReference type="SUPFAM" id="SSF56935">
    <property type="entry name" value="Porins"/>
    <property type="match status" value="1"/>
</dbReference>
<name>A0ABU8RQI6_9SPHN</name>
<dbReference type="Proteomes" id="UP001361239">
    <property type="component" value="Unassembled WGS sequence"/>
</dbReference>